<feature type="non-terminal residue" evidence="1">
    <location>
        <position position="264"/>
    </location>
</feature>
<organism evidence="1">
    <name type="scientific">Tetraselmis sp. GSL018</name>
    <dbReference type="NCBI Taxonomy" id="582737"/>
    <lineage>
        <taxon>Eukaryota</taxon>
        <taxon>Viridiplantae</taxon>
        <taxon>Chlorophyta</taxon>
        <taxon>core chlorophytes</taxon>
        <taxon>Chlorodendrophyceae</taxon>
        <taxon>Chlorodendrales</taxon>
        <taxon>Chlorodendraceae</taxon>
        <taxon>Tetraselmis</taxon>
    </lineage>
</organism>
<protein>
    <submittedName>
        <fullName evidence="1">Uncharacterized protein</fullName>
    </submittedName>
</protein>
<evidence type="ECO:0000313" key="1">
    <source>
        <dbReference type="EMBL" id="JAC72296.1"/>
    </source>
</evidence>
<name>A0A061RP16_9CHLO</name>
<dbReference type="EMBL" id="GBEZ01013714">
    <property type="protein sequence ID" value="JAC72296.1"/>
    <property type="molecule type" value="Transcribed_RNA"/>
</dbReference>
<proteinExistence type="predicted"/>
<dbReference type="AlphaFoldDB" id="A0A061RP16"/>
<gene>
    <name evidence="1" type="ORF">TSPGSL018_65</name>
</gene>
<reference evidence="1" key="1">
    <citation type="submission" date="2014-05" db="EMBL/GenBank/DDBJ databases">
        <title>The transcriptome of the halophilic microalga Tetraselmis sp. GSL018 isolated from the Great Salt Lake, Utah.</title>
        <authorList>
            <person name="Jinkerson R.E."/>
            <person name="D'Adamo S."/>
            <person name="Posewitz M.C."/>
        </authorList>
    </citation>
    <scope>NUCLEOTIDE SEQUENCE</scope>
    <source>
        <strain evidence="1">GSL018</strain>
    </source>
</reference>
<accession>A0A061RP16</accession>
<sequence length="264" mass="30428">MGDQVYQALCKLAIISRHERFAQFLKPLYFVTRLYVASLGYLVQEVLSDVSDLKRNHNLKFWLGADEAISEGRDLLSALGPCSEAAWSLHKRLLEDVTQIALNPDEATRHRLRDLLHDFRACKKLAVRVAVLSCVDCSFHLRKSLSEAQYLRFRRRRVELHKLEGFPRFRGMRVQILAYYLNSFSQEELKLRLPHTMPSEFPVARTLFVRLSGFLYRRYFLRHLKLIESGCLEYSQEVQGNAESAFESSSNGGSVWLEAGKSGP</sequence>